<sequence length="203" mass="21863">MSLSLVEVNSEDDWTRAMAHLQSHYALMLSTTFARFDEERLRPIVSLLRDAAQVIVLGVGTSGLAAQVLQYKLARLGRAVVFHVDSHFQALQAANAHPGDVVVAFSVSGSTRDTVDALTLASETGAHTVAITHYERSPLAHQAQHVIVTAGFDTPVVSGTLLSHVSQILVVDALYLGLVLGDFGTGVDRLEATAEQIARFKKY</sequence>
<dbReference type="EMBL" id="PXYV01000080">
    <property type="protein sequence ID" value="PSR20175.1"/>
    <property type="molecule type" value="Genomic_DNA"/>
</dbReference>
<feature type="domain" description="SIS" evidence="1">
    <location>
        <begin position="44"/>
        <end position="184"/>
    </location>
</feature>
<dbReference type="GO" id="GO:1901135">
    <property type="term" value="P:carbohydrate derivative metabolic process"/>
    <property type="evidence" value="ECO:0007669"/>
    <property type="project" value="InterPro"/>
</dbReference>
<organism evidence="2 3">
    <name type="scientific">Sulfobacillus acidophilus</name>
    <dbReference type="NCBI Taxonomy" id="53633"/>
    <lineage>
        <taxon>Bacteria</taxon>
        <taxon>Bacillati</taxon>
        <taxon>Bacillota</taxon>
        <taxon>Clostridia</taxon>
        <taxon>Eubacteriales</taxon>
        <taxon>Clostridiales Family XVII. Incertae Sedis</taxon>
        <taxon>Sulfobacillus</taxon>
    </lineage>
</organism>
<gene>
    <name evidence="2" type="ORF">C7B45_16165</name>
</gene>
<dbReference type="Pfam" id="PF01380">
    <property type="entry name" value="SIS"/>
    <property type="match status" value="1"/>
</dbReference>
<dbReference type="InterPro" id="IPR046348">
    <property type="entry name" value="SIS_dom_sf"/>
</dbReference>
<dbReference type="GO" id="GO:0097367">
    <property type="term" value="F:carbohydrate derivative binding"/>
    <property type="evidence" value="ECO:0007669"/>
    <property type="project" value="InterPro"/>
</dbReference>
<dbReference type="GO" id="GO:0003700">
    <property type="term" value="F:DNA-binding transcription factor activity"/>
    <property type="evidence" value="ECO:0007669"/>
    <property type="project" value="InterPro"/>
</dbReference>
<evidence type="ECO:0000313" key="2">
    <source>
        <dbReference type="EMBL" id="PSR20175.1"/>
    </source>
</evidence>
<dbReference type="AlphaFoldDB" id="A0A2T2WD53"/>
<evidence type="ECO:0000313" key="3">
    <source>
        <dbReference type="Proteomes" id="UP000241848"/>
    </source>
</evidence>
<dbReference type="GO" id="GO:0003677">
    <property type="term" value="F:DNA binding"/>
    <property type="evidence" value="ECO:0007669"/>
    <property type="project" value="InterPro"/>
</dbReference>
<dbReference type="InterPro" id="IPR047640">
    <property type="entry name" value="RpiR-like"/>
</dbReference>
<dbReference type="InterPro" id="IPR001347">
    <property type="entry name" value="SIS_dom"/>
</dbReference>
<evidence type="ECO:0000259" key="1">
    <source>
        <dbReference type="PROSITE" id="PS51464"/>
    </source>
</evidence>
<dbReference type="Proteomes" id="UP000241848">
    <property type="component" value="Unassembled WGS sequence"/>
</dbReference>
<reference evidence="2 3" key="1">
    <citation type="journal article" date="2014" name="BMC Genomics">
        <title>Comparison of environmental and isolate Sulfobacillus genomes reveals diverse carbon, sulfur, nitrogen, and hydrogen metabolisms.</title>
        <authorList>
            <person name="Justice N.B."/>
            <person name="Norman A."/>
            <person name="Brown C.T."/>
            <person name="Singh A."/>
            <person name="Thomas B.C."/>
            <person name="Banfield J.F."/>
        </authorList>
    </citation>
    <scope>NUCLEOTIDE SEQUENCE [LARGE SCALE GENOMIC DNA]</scope>
    <source>
        <strain evidence="2">AMDSBA3</strain>
    </source>
</reference>
<name>A0A2T2WD53_9FIRM</name>
<dbReference type="CDD" id="cd05013">
    <property type="entry name" value="SIS_RpiR"/>
    <property type="match status" value="1"/>
</dbReference>
<dbReference type="PANTHER" id="PTHR30514">
    <property type="entry name" value="GLUCOKINASE"/>
    <property type="match status" value="1"/>
</dbReference>
<dbReference type="InterPro" id="IPR035472">
    <property type="entry name" value="RpiR-like_SIS"/>
</dbReference>
<proteinExistence type="predicted"/>
<comment type="caution">
    <text evidence="2">The sequence shown here is derived from an EMBL/GenBank/DDBJ whole genome shotgun (WGS) entry which is preliminary data.</text>
</comment>
<dbReference type="Gene3D" id="3.40.50.10490">
    <property type="entry name" value="Glucose-6-phosphate isomerase like protein, domain 1"/>
    <property type="match status" value="1"/>
</dbReference>
<dbReference type="SUPFAM" id="SSF53697">
    <property type="entry name" value="SIS domain"/>
    <property type="match status" value="1"/>
</dbReference>
<accession>A0A2T2WD53</accession>
<protein>
    <recommendedName>
        <fullName evidence="1">SIS domain-containing protein</fullName>
    </recommendedName>
</protein>
<dbReference type="PROSITE" id="PS51464">
    <property type="entry name" value="SIS"/>
    <property type="match status" value="1"/>
</dbReference>
<dbReference type="PANTHER" id="PTHR30514:SF1">
    <property type="entry name" value="HTH-TYPE TRANSCRIPTIONAL REGULATOR HEXR-RELATED"/>
    <property type="match status" value="1"/>
</dbReference>